<protein>
    <submittedName>
        <fullName evidence="2">Uncharacterized protein</fullName>
    </submittedName>
</protein>
<name>A0A6L5BA02_APIGR</name>
<evidence type="ECO:0000313" key="3">
    <source>
        <dbReference type="Proteomes" id="UP000593563"/>
    </source>
</evidence>
<feature type="compositionally biased region" description="Acidic residues" evidence="1">
    <location>
        <begin position="167"/>
        <end position="186"/>
    </location>
</feature>
<proteinExistence type="predicted"/>
<comment type="caution">
    <text evidence="2">The sequence shown here is derived from an EMBL/GenBank/DDBJ whole genome shotgun (WGS) entry which is preliminary data.</text>
</comment>
<accession>A0A6L5BA02</accession>
<keyword evidence="3" id="KW-1185">Reference proteome</keyword>
<feature type="region of interest" description="Disordered" evidence="1">
    <location>
        <begin position="154"/>
        <end position="193"/>
    </location>
</feature>
<evidence type="ECO:0000313" key="2">
    <source>
        <dbReference type="EMBL" id="KAF1001677.1"/>
    </source>
</evidence>
<reference evidence="2" key="1">
    <citation type="submission" date="2020-01" db="EMBL/GenBank/DDBJ databases">
        <title>The Celery Genome Sequence Reveals Sequential Paleo-tetraploidization, Resistance Gene Elimination, Karyotype Evolution, and Functional Innovation in Apiales.</title>
        <authorList>
            <person name="Song X."/>
        </authorList>
    </citation>
    <scope>NUCLEOTIDE SEQUENCE</scope>
    <source>
        <tissue evidence="2">Leaf</tissue>
    </source>
</reference>
<gene>
    <name evidence="2" type="ORF">AG4045_018920</name>
</gene>
<dbReference type="Proteomes" id="UP000593563">
    <property type="component" value="Unassembled WGS sequence"/>
</dbReference>
<sequence length="193" mass="21033">MELQGRLLIKVFGFLSSSCKIPARCPTNNYYPPPPCNGEYEQKQIEPVIEEEEFAGQLEDILAAYDDNILHETYDDLIEASKESNKVPSNHETLTTQPTPRTQSFQEMLLGACGGKLFMPNPGFVSTGHMPNGTPCVSTPPFKHGDAHVTPTMAADGPSTEKTMEGLAEEGAEVDSGEEGDEESEELISHQSS</sequence>
<evidence type="ECO:0000256" key="1">
    <source>
        <dbReference type="SAM" id="MobiDB-lite"/>
    </source>
</evidence>
<dbReference type="EMBL" id="WRXP01003175">
    <property type="protein sequence ID" value="KAF1001677.1"/>
    <property type="molecule type" value="Genomic_DNA"/>
</dbReference>
<organism evidence="2 3">
    <name type="scientific">Apium graveolens</name>
    <name type="common">Celery</name>
    <dbReference type="NCBI Taxonomy" id="4045"/>
    <lineage>
        <taxon>Eukaryota</taxon>
        <taxon>Viridiplantae</taxon>
        <taxon>Streptophyta</taxon>
        <taxon>Embryophyta</taxon>
        <taxon>Tracheophyta</taxon>
        <taxon>Spermatophyta</taxon>
        <taxon>Magnoliopsida</taxon>
        <taxon>eudicotyledons</taxon>
        <taxon>Gunneridae</taxon>
        <taxon>Pentapetalae</taxon>
        <taxon>asterids</taxon>
        <taxon>campanulids</taxon>
        <taxon>Apiales</taxon>
        <taxon>Apiaceae</taxon>
        <taxon>Apioideae</taxon>
        <taxon>apioid superclade</taxon>
        <taxon>Apieae</taxon>
        <taxon>Apium</taxon>
    </lineage>
</organism>
<dbReference type="AlphaFoldDB" id="A0A6L5BA02"/>